<dbReference type="EMBL" id="SDDZ01000001">
    <property type="protein sequence ID" value="RXJ52238.1"/>
    <property type="molecule type" value="Genomic_DNA"/>
</dbReference>
<dbReference type="GO" id="GO:0015562">
    <property type="term" value="F:efflux transmembrane transporter activity"/>
    <property type="evidence" value="ECO:0007669"/>
    <property type="project" value="TreeGrafter"/>
</dbReference>
<dbReference type="Pfam" id="PF25989">
    <property type="entry name" value="YknX_C"/>
    <property type="match status" value="1"/>
</dbReference>
<comment type="caution">
    <text evidence="5">The sequence shown here is derived from an EMBL/GenBank/DDBJ whole genome shotgun (WGS) entry which is preliminary data.</text>
</comment>
<dbReference type="OrthoDB" id="9806939at2"/>
<dbReference type="PROSITE" id="PS51257">
    <property type="entry name" value="PROKAR_LIPOPROTEIN"/>
    <property type="match status" value="1"/>
</dbReference>
<reference evidence="5 6" key="1">
    <citation type="submission" date="2019-01" db="EMBL/GenBank/DDBJ databases">
        <title>Genome sequence of the Antarctic species Gelidibacter gilvus ACAM 158(T).</title>
        <authorList>
            <person name="Bowman J.P."/>
        </authorList>
    </citation>
    <scope>NUCLEOTIDE SEQUENCE [LARGE SCALE GENOMIC DNA]</scope>
    <source>
        <strain evidence="5 6">IC158</strain>
    </source>
</reference>
<dbReference type="Pfam" id="PF25893">
    <property type="entry name" value="HH_CzcB"/>
    <property type="match status" value="1"/>
</dbReference>
<keyword evidence="6" id="KW-1185">Reference proteome</keyword>
<evidence type="ECO:0000259" key="2">
    <source>
        <dbReference type="Pfam" id="PF25893"/>
    </source>
</evidence>
<dbReference type="AlphaFoldDB" id="A0A4Q0XJC0"/>
<sequence length="395" mass="43829">MKYILTILTLSVLLTSCGEGKKNTVEKALESNNLETIRKKRAELVDEQQILHGKIVLLDEKISVLDTTKNVPLITTFKATPEEFNHVLELQGNVTTKDLMIITPEYSGILTHVYVKEGQRVSKGQSLGKIDDGGLSQQLAQQQIQTDLAQTTFERQKRLWDQKIGSEIQFLQAKSTYEGQVEAVNQIKQQIAKTIVKAPFSGTIDAVISEQGSVVAAGQTQLMRIVNLDNMYIETEVPERHLKTITVGKDVEVNFPILGKTILAKVRQTSNVISASNRTFKAEIGIPNKEGTFKPNLTARLKINDYTNKDAVLIPQSIISENAEGEQYVYVVKDKNDKNQGIASRVIIKTGRTQGDLIEVLEGIESDAELIDEGARSVKDGQTVEVLILDNNKNE</sequence>
<accession>A0A4Q0XJC0</accession>
<proteinExistence type="inferred from homology"/>
<evidence type="ECO:0000313" key="5">
    <source>
        <dbReference type="EMBL" id="RXJ52238.1"/>
    </source>
</evidence>
<protein>
    <submittedName>
        <fullName evidence="5">Efflux RND transporter periplasmic adaptor subunit</fullName>
    </submittedName>
</protein>
<feature type="domain" description="YknX-like C-terminal permuted SH3-like" evidence="4">
    <location>
        <begin position="314"/>
        <end position="386"/>
    </location>
</feature>
<name>A0A4Q0XJC0_9FLAO</name>
<organism evidence="5 6">
    <name type="scientific">Gelidibacter gilvus</name>
    <dbReference type="NCBI Taxonomy" id="59602"/>
    <lineage>
        <taxon>Bacteria</taxon>
        <taxon>Pseudomonadati</taxon>
        <taxon>Bacteroidota</taxon>
        <taxon>Flavobacteriia</taxon>
        <taxon>Flavobacteriales</taxon>
        <taxon>Flavobacteriaceae</taxon>
        <taxon>Gelidibacter</taxon>
    </lineage>
</organism>
<dbReference type="Gene3D" id="2.40.420.20">
    <property type="match status" value="1"/>
</dbReference>
<dbReference type="Gene3D" id="1.10.287.470">
    <property type="entry name" value="Helix hairpin bin"/>
    <property type="match status" value="1"/>
</dbReference>
<dbReference type="PANTHER" id="PTHR30469">
    <property type="entry name" value="MULTIDRUG RESISTANCE PROTEIN MDTA"/>
    <property type="match status" value="1"/>
</dbReference>
<dbReference type="InterPro" id="IPR058648">
    <property type="entry name" value="HH_CzcB-like"/>
</dbReference>
<evidence type="ECO:0000256" key="1">
    <source>
        <dbReference type="ARBA" id="ARBA00009477"/>
    </source>
</evidence>
<evidence type="ECO:0000259" key="4">
    <source>
        <dbReference type="Pfam" id="PF25989"/>
    </source>
</evidence>
<evidence type="ECO:0000259" key="3">
    <source>
        <dbReference type="Pfam" id="PF25954"/>
    </source>
</evidence>
<dbReference type="Pfam" id="PF25954">
    <property type="entry name" value="Beta-barrel_RND_2"/>
    <property type="match status" value="1"/>
</dbReference>
<dbReference type="RefSeq" id="WP_129015375.1">
    <property type="nucleotide sequence ID" value="NZ_SDDZ01000001.1"/>
</dbReference>
<evidence type="ECO:0000313" key="6">
    <source>
        <dbReference type="Proteomes" id="UP000289792"/>
    </source>
</evidence>
<dbReference type="NCBIfam" id="TIGR01730">
    <property type="entry name" value="RND_mfp"/>
    <property type="match status" value="1"/>
</dbReference>
<gene>
    <name evidence="5" type="ORF">ESZ48_00615</name>
</gene>
<feature type="domain" description="CzcB-like alpha-helical hairpin" evidence="2">
    <location>
        <begin position="136"/>
        <end position="192"/>
    </location>
</feature>
<dbReference type="SUPFAM" id="SSF111369">
    <property type="entry name" value="HlyD-like secretion proteins"/>
    <property type="match status" value="1"/>
</dbReference>
<dbReference type="InterPro" id="IPR058637">
    <property type="entry name" value="YknX-like_C"/>
</dbReference>
<feature type="domain" description="CusB-like beta-barrel" evidence="3">
    <location>
        <begin position="233"/>
        <end position="305"/>
    </location>
</feature>
<dbReference type="Gene3D" id="2.40.50.100">
    <property type="match status" value="1"/>
</dbReference>
<dbReference type="Proteomes" id="UP000289792">
    <property type="component" value="Unassembled WGS sequence"/>
</dbReference>
<dbReference type="InterPro" id="IPR058792">
    <property type="entry name" value="Beta-barrel_RND_2"/>
</dbReference>
<dbReference type="InterPro" id="IPR006143">
    <property type="entry name" value="RND_pump_MFP"/>
</dbReference>
<dbReference type="Gene3D" id="2.40.30.170">
    <property type="match status" value="1"/>
</dbReference>
<dbReference type="GO" id="GO:1990281">
    <property type="term" value="C:efflux pump complex"/>
    <property type="evidence" value="ECO:0007669"/>
    <property type="project" value="TreeGrafter"/>
</dbReference>
<comment type="similarity">
    <text evidence="1">Belongs to the membrane fusion protein (MFP) (TC 8.A.1) family.</text>
</comment>